<dbReference type="AlphaFoldDB" id="A0A366IDC5"/>
<proteinExistence type="predicted"/>
<accession>A0A366IDC5</accession>
<name>A0A366IDC5_9MICO</name>
<evidence type="ECO:0000313" key="2">
    <source>
        <dbReference type="Proteomes" id="UP000253509"/>
    </source>
</evidence>
<dbReference type="EMBL" id="QNSB01000016">
    <property type="protein sequence ID" value="RBP68679.1"/>
    <property type="molecule type" value="Genomic_DNA"/>
</dbReference>
<dbReference type="Proteomes" id="UP000253509">
    <property type="component" value="Unassembled WGS sequence"/>
</dbReference>
<sequence length="51" mass="5460">MTEMTPAALGGDVPVERWRSDLDDLAAAPARQRHEAIGTLLDDLDAQVGTL</sequence>
<protein>
    <submittedName>
        <fullName evidence="1">Uncharacterized protein</fullName>
    </submittedName>
</protein>
<gene>
    <name evidence="1" type="ORF">DFO65_11649</name>
</gene>
<comment type="caution">
    <text evidence="1">The sequence shown here is derived from an EMBL/GenBank/DDBJ whole genome shotgun (WGS) entry which is preliminary data.</text>
</comment>
<dbReference type="RefSeq" id="WP_181778763.1">
    <property type="nucleotide sequence ID" value="NZ_QNSB01000016.1"/>
</dbReference>
<evidence type="ECO:0000313" key="1">
    <source>
        <dbReference type="EMBL" id="RBP68679.1"/>
    </source>
</evidence>
<organism evidence="1 2">
    <name type="scientific">Brevibacterium celere</name>
    <dbReference type="NCBI Taxonomy" id="225845"/>
    <lineage>
        <taxon>Bacteria</taxon>
        <taxon>Bacillati</taxon>
        <taxon>Actinomycetota</taxon>
        <taxon>Actinomycetes</taxon>
        <taxon>Micrococcales</taxon>
        <taxon>Brevibacteriaceae</taxon>
        <taxon>Brevibacterium</taxon>
    </lineage>
</organism>
<reference evidence="1 2" key="1">
    <citation type="submission" date="2018-06" db="EMBL/GenBank/DDBJ databases">
        <title>Freshwater and sediment microbial communities from various areas in North America, analyzing microbe dynamics in response to fracking.</title>
        <authorList>
            <person name="Lamendella R."/>
        </authorList>
    </citation>
    <scope>NUCLEOTIDE SEQUENCE [LARGE SCALE GENOMIC DNA]</scope>
    <source>
        <strain evidence="1 2">3b_TX</strain>
    </source>
</reference>
<keyword evidence="2" id="KW-1185">Reference proteome</keyword>